<accession>A0A0D9ZFU2</accession>
<sequence length="87" mass="9041">MDAFTRHSPPGIGLCPGWQPGVVLPVSKNTLEITDLGLEADAAVGVHGADLAQILAVAAESADVGRVQTPKKVSCVLLKLKNPLFLL</sequence>
<name>A0A0D9ZFU2_9ORYZ</name>
<protein>
    <submittedName>
        <fullName evidence="1">Uncharacterized protein</fullName>
    </submittedName>
</protein>
<dbReference type="HOGENOM" id="CLU_2487055_0_0_1"/>
<reference evidence="1" key="2">
    <citation type="submission" date="2018-05" db="EMBL/GenBank/DDBJ databases">
        <title>OgluRS3 (Oryza glumaepatula Reference Sequence Version 3).</title>
        <authorList>
            <person name="Zhang J."/>
            <person name="Kudrna D."/>
            <person name="Lee S."/>
            <person name="Talag J."/>
            <person name="Welchert J."/>
            <person name="Wing R.A."/>
        </authorList>
    </citation>
    <scope>NUCLEOTIDE SEQUENCE [LARGE SCALE GENOMIC DNA]</scope>
</reference>
<dbReference type="AlphaFoldDB" id="A0A0D9ZFU2"/>
<reference evidence="1" key="1">
    <citation type="submission" date="2015-04" db="UniProtKB">
        <authorList>
            <consortium name="EnsemblPlants"/>
        </authorList>
    </citation>
    <scope>IDENTIFICATION</scope>
</reference>
<evidence type="ECO:0000313" key="2">
    <source>
        <dbReference type="Proteomes" id="UP000026961"/>
    </source>
</evidence>
<proteinExistence type="predicted"/>
<dbReference type="Gramene" id="OGLUM03G40820.1">
    <property type="protein sequence ID" value="OGLUM03G40820.1"/>
    <property type="gene ID" value="OGLUM03G40820"/>
</dbReference>
<evidence type="ECO:0000313" key="1">
    <source>
        <dbReference type="EnsemblPlants" id="OGLUM03G40820.1"/>
    </source>
</evidence>
<dbReference type="EnsemblPlants" id="OGLUM03G40820.1">
    <property type="protein sequence ID" value="OGLUM03G40820.1"/>
    <property type="gene ID" value="OGLUM03G40820"/>
</dbReference>
<keyword evidence="2" id="KW-1185">Reference proteome</keyword>
<organism evidence="1">
    <name type="scientific">Oryza glumipatula</name>
    <dbReference type="NCBI Taxonomy" id="40148"/>
    <lineage>
        <taxon>Eukaryota</taxon>
        <taxon>Viridiplantae</taxon>
        <taxon>Streptophyta</taxon>
        <taxon>Embryophyta</taxon>
        <taxon>Tracheophyta</taxon>
        <taxon>Spermatophyta</taxon>
        <taxon>Magnoliopsida</taxon>
        <taxon>Liliopsida</taxon>
        <taxon>Poales</taxon>
        <taxon>Poaceae</taxon>
        <taxon>BOP clade</taxon>
        <taxon>Oryzoideae</taxon>
        <taxon>Oryzeae</taxon>
        <taxon>Oryzinae</taxon>
        <taxon>Oryza</taxon>
    </lineage>
</organism>
<dbReference type="Proteomes" id="UP000026961">
    <property type="component" value="Chromosome 3"/>
</dbReference>